<dbReference type="GO" id="GO:0005829">
    <property type="term" value="C:cytosol"/>
    <property type="evidence" value="ECO:0007669"/>
    <property type="project" value="TreeGrafter"/>
</dbReference>
<proteinExistence type="inferred from homology"/>
<dbReference type="InterPro" id="IPR036249">
    <property type="entry name" value="Thioredoxin-like_sf"/>
</dbReference>
<dbReference type="PANTHER" id="PTHR12452:SF0">
    <property type="entry name" value="THIOREDOXIN DOMAIN-CONTAINING PROTEIN 17"/>
    <property type="match status" value="1"/>
</dbReference>
<evidence type="ECO:0000313" key="5">
    <source>
        <dbReference type="Proteomes" id="UP000887567"/>
    </source>
</evidence>
<evidence type="ECO:0000256" key="1">
    <source>
        <dbReference type="ARBA" id="ARBA00008987"/>
    </source>
</evidence>
<dbReference type="GO" id="GO:0047134">
    <property type="term" value="F:protein-disulfide reductase [NAD(P)H] activity"/>
    <property type="evidence" value="ECO:0007669"/>
    <property type="project" value="InterPro"/>
</dbReference>
<dbReference type="InterPro" id="IPR010357">
    <property type="entry name" value="TXNDC17_dom"/>
</dbReference>
<protein>
    <recommendedName>
        <fullName evidence="2">Thioredoxin domain-containing protein 17</fullName>
    </recommendedName>
</protein>
<dbReference type="Gene3D" id="3.40.30.10">
    <property type="entry name" value="Glutaredoxin"/>
    <property type="match status" value="1"/>
</dbReference>
<dbReference type="EnsemblMetazoa" id="XM_021038113.2">
    <property type="protein sequence ID" value="XP_020893772.1"/>
    <property type="gene ID" value="LOC110232898"/>
</dbReference>
<dbReference type="OrthoDB" id="78947at2759"/>
<dbReference type="InterPro" id="IPR045108">
    <property type="entry name" value="TXNDC17-like"/>
</dbReference>
<dbReference type="AlphaFoldDB" id="A0A913WT81"/>
<dbReference type="Pfam" id="PF06110">
    <property type="entry name" value="TXD17-like_Trx"/>
    <property type="match status" value="1"/>
</dbReference>
<keyword evidence="5" id="KW-1185">Reference proteome</keyword>
<name>A0A913WT81_EXADI</name>
<sequence length="130" mass="14636">MAATDRMLQLQVEGLQNLESTLEEHKDKSRKFVMFMGAIDETGESWCSDCRDAEPVVEKVLDNASNPADCVFVLVVVGDRACWKDPNNEFRQHPSYALTGIPTLIEVGTNKRLGPDDCKKQDLVEMLFED</sequence>
<evidence type="ECO:0000259" key="3">
    <source>
        <dbReference type="Pfam" id="PF06110"/>
    </source>
</evidence>
<dbReference type="Proteomes" id="UP000887567">
    <property type="component" value="Unplaced"/>
</dbReference>
<organism evidence="4 5">
    <name type="scientific">Exaiptasia diaphana</name>
    <name type="common">Tropical sea anemone</name>
    <name type="synonym">Aiptasia pulchella</name>
    <dbReference type="NCBI Taxonomy" id="2652724"/>
    <lineage>
        <taxon>Eukaryota</taxon>
        <taxon>Metazoa</taxon>
        <taxon>Cnidaria</taxon>
        <taxon>Anthozoa</taxon>
        <taxon>Hexacorallia</taxon>
        <taxon>Actiniaria</taxon>
        <taxon>Aiptasiidae</taxon>
        <taxon>Exaiptasia</taxon>
    </lineage>
</organism>
<comment type="similarity">
    <text evidence="1">Belongs to the thioredoxin family.</text>
</comment>
<reference evidence="4" key="1">
    <citation type="submission" date="2022-11" db="UniProtKB">
        <authorList>
            <consortium name="EnsemblMetazoa"/>
        </authorList>
    </citation>
    <scope>IDENTIFICATION</scope>
</reference>
<evidence type="ECO:0000313" key="4">
    <source>
        <dbReference type="EnsemblMetazoa" id="XP_020893772.1"/>
    </source>
</evidence>
<accession>A0A913WT81</accession>
<feature type="domain" description="Thioredoxin" evidence="3">
    <location>
        <begin position="12"/>
        <end position="130"/>
    </location>
</feature>
<dbReference type="CDD" id="cd02952">
    <property type="entry name" value="TRP14_like"/>
    <property type="match status" value="1"/>
</dbReference>
<dbReference type="PANTHER" id="PTHR12452">
    <property type="entry name" value="42-9-9 PROTEIN-RELATED"/>
    <property type="match status" value="1"/>
</dbReference>
<dbReference type="SUPFAM" id="SSF52833">
    <property type="entry name" value="Thioredoxin-like"/>
    <property type="match status" value="1"/>
</dbReference>
<evidence type="ECO:0000256" key="2">
    <source>
        <dbReference type="ARBA" id="ARBA00016949"/>
    </source>
</evidence>
<dbReference type="GeneID" id="110232898"/>
<dbReference type="RefSeq" id="XP_020893772.1">
    <property type="nucleotide sequence ID" value="XM_021038113.2"/>
</dbReference>
<dbReference type="KEGG" id="epa:110232898"/>
<dbReference type="OMA" id="EQCAKAD"/>